<name>A0ABQ1FMG0_9GAMM</name>
<keyword evidence="2" id="KW-1185">Reference proteome</keyword>
<dbReference type="Proteomes" id="UP000620046">
    <property type="component" value="Unassembled WGS sequence"/>
</dbReference>
<dbReference type="EMBL" id="BMJA01000001">
    <property type="protein sequence ID" value="GGA20995.1"/>
    <property type="molecule type" value="Genomic_DNA"/>
</dbReference>
<evidence type="ECO:0008006" key="3">
    <source>
        <dbReference type="Google" id="ProtNLM"/>
    </source>
</evidence>
<reference evidence="2" key="1">
    <citation type="journal article" date="2019" name="Int. J. Syst. Evol. Microbiol.">
        <title>The Global Catalogue of Microorganisms (GCM) 10K type strain sequencing project: providing services to taxonomists for standard genome sequencing and annotation.</title>
        <authorList>
            <consortium name="The Broad Institute Genomics Platform"/>
            <consortium name="The Broad Institute Genome Sequencing Center for Infectious Disease"/>
            <person name="Wu L."/>
            <person name="Ma J."/>
        </authorList>
    </citation>
    <scope>NUCLEOTIDE SEQUENCE [LARGE SCALE GENOMIC DNA]</scope>
    <source>
        <strain evidence="2">CGMCC 1.15439</strain>
    </source>
</reference>
<dbReference type="InterPro" id="IPR021927">
    <property type="entry name" value="DUF3540"/>
</dbReference>
<protein>
    <recommendedName>
        <fullName evidence="3">DUF3540 domain-containing protein</fullName>
    </recommendedName>
</protein>
<dbReference type="RefSeq" id="WP_188792816.1">
    <property type="nucleotide sequence ID" value="NZ_BMJA01000001.1"/>
</dbReference>
<accession>A0ABQ1FMG0</accession>
<dbReference type="Pfam" id="PF12059">
    <property type="entry name" value="DUF3540"/>
    <property type="match status" value="1"/>
</dbReference>
<sequence length="184" mass="20245">MFATSRRSLTRQRNSPQLSEAVIHEALSDDHWRLDDGRSARQATSCLITPQPGDRVLLVCMADESHYVLHVLARTERHNATLTVPGADSLSIRQSRVDVAATQTIALRAAHEVEITAAQGALSLRARDVFTSAVESLVHTARNCVGQVDRFLLDARQLLRLHGEHAIVTARQDAKIDAERVSLG</sequence>
<comment type="caution">
    <text evidence="1">The sequence shown here is derived from an EMBL/GenBank/DDBJ whole genome shotgun (WGS) entry which is preliminary data.</text>
</comment>
<evidence type="ECO:0000313" key="1">
    <source>
        <dbReference type="EMBL" id="GGA20995.1"/>
    </source>
</evidence>
<organism evidence="1 2">
    <name type="scientific">Dyella nitratireducens</name>
    <dbReference type="NCBI Taxonomy" id="1849580"/>
    <lineage>
        <taxon>Bacteria</taxon>
        <taxon>Pseudomonadati</taxon>
        <taxon>Pseudomonadota</taxon>
        <taxon>Gammaproteobacteria</taxon>
        <taxon>Lysobacterales</taxon>
        <taxon>Rhodanobacteraceae</taxon>
        <taxon>Dyella</taxon>
    </lineage>
</organism>
<gene>
    <name evidence="1" type="ORF">GCM10010981_06380</name>
</gene>
<proteinExistence type="predicted"/>
<evidence type="ECO:0000313" key="2">
    <source>
        <dbReference type="Proteomes" id="UP000620046"/>
    </source>
</evidence>